<dbReference type="InterPro" id="IPR014752">
    <property type="entry name" value="Arrestin-like_C"/>
</dbReference>
<dbReference type="GO" id="GO:0015031">
    <property type="term" value="P:protein transport"/>
    <property type="evidence" value="ECO:0007669"/>
    <property type="project" value="TreeGrafter"/>
</dbReference>
<comment type="caution">
    <text evidence="4">The sequence shown here is derived from an EMBL/GenBank/DDBJ whole genome shotgun (WGS) entry which is preliminary data.</text>
</comment>
<reference evidence="4 5" key="1">
    <citation type="submission" date="2024-01" db="EMBL/GenBank/DDBJ databases">
        <title>The genome of the rayed Mediterranean limpet Patella caerulea (Linnaeus, 1758).</title>
        <authorList>
            <person name="Anh-Thu Weber A."/>
            <person name="Halstead-Nussloch G."/>
        </authorList>
    </citation>
    <scope>NUCLEOTIDE SEQUENCE [LARGE SCALE GENOMIC DNA]</scope>
    <source>
        <strain evidence="4">AATW-2023a</strain>
        <tissue evidence="4">Whole specimen</tissue>
    </source>
</reference>
<evidence type="ECO:0000256" key="2">
    <source>
        <dbReference type="SAM" id="MobiDB-lite"/>
    </source>
</evidence>
<feature type="domain" description="Arrestin C-terminal-like" evidence="3">
    <location>
        <begin position="177"/>
        <end position="307"/>
    </location>
</feature>
<evidence type="ECO:0000256" key="1">
    <source>
        <dbReference type="ARBA" id="ARBA00005298"/>
    </source>
</evidence>
<evidence type="ECO:0000259" key="3">
    <source>
        <dbReference type="SMART" id="SM01017"/>
    </source>
</evidence>
<dbReference type="InterPro" id="IPR014756">
    <property type="entry name" value="Ig_E-set"/>
</dbReference>
<dbReference type="EMBL" id="JAZGQO010000008">
    <property type="protein sequence ID" value="KAK6179157.1"/>
    <property type="molecule type" value="Genomic_DNA"/>
</dbReference>
<feature type="region of interest" description="Disordered" evidence="2">
    <location>
        <begin position="322"/>
        <end position="350"/>
    </location>
</feature>
<dbReference type="Pfam" id="PF00339">
    <property type="entry name" value="Arrestin_N"/>
    <property type="match status" value="1"/>
</dbReference>
<dbReference type="PANTHER" id="PTHR11188">
    <property type="entry name" value="ARRESTIN DOMAIN CONTAINING PROTEIN"/>
    <property type="match status" value="1"/>
</dbReference>
<organism evidence="4 5">
    <name type="scientific">Patella caerulea</name>
    <name type="common">Rayed Mediterranean limpet</name>
    <dbReference type="NCBI Taxonomy" id="87958"/>
    <lineage>
        <taxon>Eukaryota</taxon>
        <taxon>Metazoa</taxon>
        <taxon>Spiralia</taxon>
        <taxon>Lophotrochozoa</taxon>
        <taxon>Mollusca</taxon>
        <taxon>Gastropoda</taxon>
        <taxon>Patellogastropoda</taxon>
        <taxon>Patelloidea</taxon>
        <taxon>Patellidae</taxon>
        <taxon>Patella</taxon>
    </lineage>
</organism>
<sequence>MGKLASFEIFLQNHDPIFYAGQTVQGHVSIQLNEPMKIRGICLKFYGQAKVHFTERVSRGSGNNRHHETIHYRAEEEYFNQKVLLFGQGKDSVMAPAGQSVYPFQFTLPPGLPSSFESRYGYVRYWLKATIDRPWKFDHTTKTAFTVICLLDLNREPTATTALQGHDEKTLCCLCCKSGPISAVFRIDRGGFVPGEAIPINVEITNHSSRTINGSKVVFRMETLFKAQGKMKVENRQLAKIKHDGFKKGESDIWSGEAIIIPPVPPSFLAGCHIIDIHYYLELIVNPSGLSFEMTIPLEIIIGTIPLNHIVLQFPPMPPSQPAIYPPVSDDPDGAKPNTPSSPPPSYADCVFGKVNIKEEEDNEYTGGNLDFAPKYTYYNWGHQPSVPPLDND</sequence>
<dbReference type="SMART" id="SM01017">
    <property type="entry name" value="Arrestin_C"/>
    <property type="match status" value="1"/>
</dbReference>
<comment type="similarity">
    <text evidence="1">Belongs to the arrestin family.</text>
</comment>
<keyword evidence="5" id="KW-1185">Reference proteome</keyword>
<dbReference type="AlphaFoldDB" id="A0AAN8PIV0"/>
<gene>
    <name evidence="4" type="ORF">SNE40_011577</name>
</gene>
<dbReference type="SUPFAM" id="SSF81296">
    <property type="entry name" value="E set domains"/>
    <property type="match status" value="2"/>
</dbReference>
<dbReference type="InterPro" id="IPR011022">
    <property type="entry name" value="Arrestin_C-like"/>
</dbReference>
<protein>
    <recommendedName>
        <fullName evidence="3">Arrestin C-terminal-like domain-containing protein</fullName>
    </recommendedName>
</protein>
<name>A0AAN8PIV0_PATCE</name>
<evidence type="ECO:0000313" key="5">
    <source>
        <dbReference type="Proteomes" id="UP001347796"/>
    </source>
</evidence>
<dbReference type="Pfam" id="PF02752">
    <property type="entry name" value="Arrestin_C"/>
    <property type="match status" value="1"/>
</dbReference>
<evidence type="ECO:0000313" key="4">
    <source>
        <dbReference type="EMBL" id="KAK6179157.1"/>
    </source>
</evidence>
<dbReference type="InterPro" id="IPR050357">
    <property type="entry name" value="Arrestin_domain-protein"/>
</dbReference>
<dbReference type="Proteomes" id="UP001347796">
    <property type="component" value="Unassembled WGS sequence"/>
</dbReference>
<dbReference type="InterPro" id="IPR011021">
    <property type="entry name" value="Arrestin-like_N"/>
</dbReference>
<dbReference type="Gene3D" id="2.60.40.640">
    <property type="match status" value="2"/>
</dbReference>
<dbReference type="GO" id="GO:0005737">
    <property type="term" value="C:cytoplasm"/>
    <property type="evidence" value="ECO:0007669"/>
    <property type="project" value="TreeGrafter"/>
</dbReference>
<proteinExistence type="inferred from homology"/>
<accession>A0AAN8PIV0</accession>
<dbReference type="PANTHER" id="PTHR11188:SF176">
    <property type="entry name" value="ARRESTIN DOMAIN-CONTAINING PROTEIN 1"/>
    <property type="match status" value="1"/>
</dbReference>